<dbReference type="OrthoDB" id="1724695at2"/>
<sequence length="124" mass="14029">MREDVVRVAVLRSQALEQILTRDVNALLNLKPTRLLEREEMTSLIEQAKEERAGLDIRTINENWKTWAQAYSKVLQKFQILQERYGEQEIEELFEAACEEAKAEGKSPAGEPGSGSTSTSQGTF</sequence>
<accession>A0A3D8P1V8</accession>
<protein>
    <submittedName>
        <fullName evidence="2">Uncharacterized protein</fullName>
    </submittedName>
</protein>
<proteinExistence type="predicted"/>
<evidence type="ECO:0000313" key="2">
    <source>
        <dbReference type="EMBL" id="RDV81837.1"/>
    </source>
</evidence>
<keyword evidence="3" id="KW-1185">Reference proteome</keyword>
<reference evidence="2 3" key="1">
    <citation type="submission" date="2018-08" db="EMBL/GenBank/DDBJ databases">
        <title>Form III RuBisCO-mediated autotrophy in Thermodesulfobium bacteria.</title>
        <authorList>
            <person name="Toshchakov S.V."/>
            <person name="Kublanov I.V."/>
            <person name="Frolov E."/>
            <person name="Bonch-Osmolovskaya E.A."/>
            <person name="Tourova T.P."/>
            <person name="Chernych N.A."/>
            <person name="Lebedinsky A.V."/>
        </authorList>
    </citation>
    <scope>NUCLEOTIDE SEQUENCE [LARGE SCALE GENOMIC DNA]</scope>
    <source>
        <strain evidence="2 3">SR</strain>
    </source>
</reference>
<evidence type="ECO:0000256" key="1">
    <source>
        <dbReference type="SAM" id="MobiDB-lite"/>
    </source>
</evidence>
<feature type="compositionally biased region" description="Low complexity" evidence="1">
    <location>
        <begin position="114"/>
        <end position="124"/>
    </location>
</feature>
<feature type="region of interest" description="Disordered" evidence="1">
    <location>
        <begin position="100"/>
        <end position="124"/>
    </location>
</feature>
<organism evidence="2 3">
    <name type="scientific">Ammonifex thiophilus</name>
    <dbReference type="NCBI Taxonomy" id="444093"/>
    <lineage>
        <taxon>Bacteria</taxon>
        <taxon>Bacillati</taxon>
        <taxon>Bacillota</taxon>
        <taxon>Clostridia</taxon>
        <taxon>Thermoanaerobacterales</taxon>
        <taxon>Thermoanaerobacteraceae</taxon>
        <taxon>Ammonifex</taxon>
    </lineage>
</organism>
<comment type="caution">
    <text evidence="2">The sequence shown here is derived from an EMBL/GenBank/DDBJ whole genome shotgun (WGS) entry which is preliminary data.</text>
</comment>
<evidence type="ECO:0000313" key="3">
    <source>
        <dbReference type="Proteomes" id="UP000256329"/>
    </source>
</evidence>
<dbReference type="Proteomes" id="UP000256329">
    <property type="component" value="Unassembled WGS sequence"/>
</dbReference>
<dbReference type="EMBL" id="QSLN01000014">
    <property type="protein sequence ID" value="RDV81837.1"/>
    <property type="molecule type" value="Genomic_DNA"/>
</dbReference>
<name>A0A3D8P1V8_9THEO</name>
<dbReference type="RefSeq" id="WP_115793093.1">
    <property type="nucleotide sequence ID" value="NZ_QSLN01000014.1"/>
</dbReference>
<dbReference type="AlphaFoldDB" id="A0A3D8P1V8"/>
<gene>
    <name evidence="2" type="ORF">DXX99_08665</name>
</gene>